<dbReference type="OrthoDB" id="9798604at2"/>
<dbReference type="SUPFAM" id="SSF51905">
    <property type="entry name" value="FAD/NAD(P)-binding domain"/>
    <property type="match status" value="1"/>
</dbReference>
<evidence type="ECO:0000313" key="8">
    <source>
        <dbReference type="EMBL" id="SFE64998.1"/>
    </source>
</evidence>
<gene>
    <name evidence="8" type="ORF">SAMN05216167_1175</name>
</gene>
<dbReference type="Pfam" id="PF05199">
    <property type="entry name" value="GMC_oxred_C"/>
    <property type="match status" value="1"/>
</dbReference>
<accession>A0A1I2C9U9</accession>
<keyword evidence="9" id="KW-1185">Reference proteome</keyword>
<evidence type="ECO:0000256" key="3">
    <source>
        <dbReference type="ARBA" id="ARBA00022630"/>
    </source>
</evidence>
<reference evidence="8 9" key="1">
    <citation type="submission" date="2016-10" db="EMBL/GenBank/DDBJ databases">
        <authorList>
            <person name="de Groot N.N."/>
        </authorList>
    </citation>
    <scope>NUCLEOTIDE SEQUENCE [LARGE SCALE GENOMIC DNA]</scope>
    <source>
        <strain evidence="8 9">DSM 26130</strain>
    </source>
</reference>
<evidence type="ECO:0000256" key="4">
    <source>
        <dbReference type="ARBA" id="ARBA00022827"/>
    </source>
</evidence>
<comment type="cofactor">
    <cofactor evidence="1">
        <name>FAD</name>
        <dbReference type="ChEBI" id="CHEBI:57692"/>
    </cofactor>
</comment>
<keyword evidence="5" id="KW-0560">Oxidoreductase</keyword>
<dbReference type="GO" id="GO:0016614">
    <property type="term" value="F:oxidoreductase activity, acting on CH-OH group of donors"/>
    <property type="evidence" value="ECO:0007669"/>
    <property type="project" value="InterPro"/>
</dbReference>
<dbReference type="Proteomes" id="UP000198598">
    <property type="component" value="Unassembled WGS sequence"/>
</dbReference>
<comment type="similarity">
    <text evidence="2">Belongs to the GMC oxidoreductase family.</text>
</comment>
<dbReference type="STRING" id="662367.SAMN05216167_1175"/>
<feature type="domain" description="FAD dependent oxidoreductase" evidence="6">
    <location>
        <begin position="17"/>
        <end position="294"/>
    </location>
</feature>
<dbReference type="PANTHER" id="PTHR42784">
    <property type="entry name" value="PYRANOSE 2-OXIDASE"/>
    <property type="match status" value="1"/>
</dbReference>
<evidence type="ECO:0000256" key="5">
    <source>
        <dbReference type="ARBA" id="ARBA00023002"/>
    </source>
</evidence>
<proteinExistence type="inferred from homology"/>
<dbReference type="PANTHER" id="PTHR42784:SF1">
    <property type="entry name" value="PYRANOSE 2-OXIDASE"/>
    <property type="match status" value="1"/>
</dbReference>
<dbReference type="InterPro" id="IPR007867">
    <property type="entry name" value="GMC_OxRtase_C"/>
</dbReference>
<evidence type="ECO:0000256" key="1">
    <source>
        <dbReference type="ARBA" id="ARBA00001974"/>
    </source>
</evidence>
<evidence type="ECO:0000313" key="9">
    <source>
        <dbReference type="Proteomes" id="UP000198598"/>
    </source>
</evidence>
<dbReference type="Pfam" id="PF01266">
    <property type="entry name" value="DAO"/>
    <property type="match status" value="1"/>
</dbReference>
<dbReference type="AlphaFoldDB" id="A0A1I2C9U9"/>
<keyword evidence="4" id="KW-0274">FAD</keyword>
<sequence length="574" mass="64014">MIRTKNDIQNGQVLQADICLIGGGPAAISIALQLSKLPINVVVITGGGWSETSANQDLHRGVVSPTEPHEPLEENRRRQFGGASAVWGGRCIPFEPIDFKPRAWVPDSGWPLSYETLMPYYRQAAQLCQIGDFSFSAHDTFPTAKREIINGLDTEDIVSYPLERWSPPINFAKAYKTELERSESVQVLLDAHVRALQMQDSSERISHVDVTMGGVSFTVKAGSFVLAAGGIENPRLLLASANHYFPTGIGNQHDNVGRYYMAHLDGTYAELNPKNREELLVDFERDAGVYCRRRWWIPEATQTSRKLLNTIFFLYHPNTTNGHRDVLFSSRYVVKSLLSIVSQKSVGKALRKWQELSPSVREHAGIIARDGLTQIPDLIQLGLKRMAKRRLPFVLPAKNTTYWGLYFQAEQRPNRASRVSLSSSARDAFGMPRAEVSISFTEDDIESVVDAHNLFVDNFRKKNLGDVRYSEQGLREYLDRQIKSFNSAAHHIGTTRMSDDPQTGVVDGNSKVYGLDNLYVAGSSVFPTGGHANPTLTLVAQALRLADHLREPFIPNKKFAGAPEYGNSVIQITD</sequence>
<dbReference type="InterPro" id="IPR051473">
    <property type="entry name" value="P2Ox-like"/>
</dbReference>
<protein>
    <submittedName>
        <fullName evidence="8">Choline dehydrogenase</fullName>
    </submittedName>
</protein>
<name>A0A1I2C9U9_9BACT</name>
<organism evidence="8 9">
    <name type="scientific">Spirosoma endophyticum</name>
    <dbReference type="NCBI Taxonomy" id="662367"/>
    <lineage>
        <taxon>Bacteria</taxon>
        <taxon>Pseudomonadati</taxon>
        <taxon>Bacteroidota</taxon>
        <taxon>Cytophagia</taxon>
        <taxon>Cytophagales</taxon>
        <taxon>Cytophagaceae</taxon>
        <taxon>Spirosoma</taxon>
    </lineage>
</organism>
<dbReference type="InterPro" id="IPR006076">
    <property type="entry name" value="FAD-dep_OxRdtase"/>
</dbReference>
<dbReference type="EMBL" id="FOLQ01000017">
    <property type="protein sequence ID" value="SFE64998.1"/>
    <property type="molecule type" value="Genomic_DNA"/>
</dbReference>
<evidence type="ECO:0000256" key="2">
    <source>
        <dbReference type="ARBA" id="ARBA00010790"/>
    </source>
</evidence>
<dbReference type="RefSeq" id="WP_093832277.1">
    <property type="nucleotide sequence ID" value="NZ_FOLQ01000017.1"/>
</dbReference>
<dbReference type="Gene3D" id="3.50.50.60">
    <property type="entry name" value="FAD/NAD(P)-binding domain"/>
    <property type="match status" value="2"/>
</dbReference>
<evidence type="ECO:0000259" key="7">
    <source>
        <dbReference type="Pfam" id="PF05199"/>
    </source>
</evidence>
<evidence type="ECO:0000259" key="6">
    <source>
        <dbReference type="Pfam" id="PF01266"/>
    </source>
</evidence>
<dbReference type="InterPro" id="IPR036188">
    <property type="entry name" value="FAD/NAD-bd_sf"/>
</dbReference>
<feature type="domain" description="Glucose-methanol-choline oxidoreductase C-terminal" evidence="7">
    <location>
        <begin position="413"/>
        <end position="542"/>
    </location>
</feature>
<keyword evidence="3" id="KW-0285">Flavoprotein</keyword>